<keyword evidence="2" id="KW-1185">Reference proteome</keyword>
<dbReference type="Proteomes" id="UP000325783">
    <property type="component" value="Segment"/>
</dbReference>
<reference evidence="1 2" key="1">
    <citation type="submission" date="2019-10" db="EMBL/GenBank/DDBJ databases">
        <authorList>
            <person name="Lin L.C."/>
        </authorList>
    </citation>
    <scope>NUCLEOTIDE SEQUENCE [LARGE SCALE GENOMIC DNA]</scope>
</reference>
<protein>
    <submittedName>
        <fullName evidence="1">Uncharacterized protein</fullName>
    </submittedName>
</protein>
<gene>
    <name evidence="1" type="ORF">VOWphi5012_088</name>
</gene>
<proteinExistence type="predicted"/>
<name>A0A5P8PSU2_9CAUD</name>
<evidence type="ECO:0000313" key="1">
    <source>
        <dbReference type="EMBL" id="QFR59871.1"/>
    </source>
</evidence>
<dbReference type="EMBL" id="MN584918">
    <property type="protein sequence ID" value="QFR59871.1"/>
    <property type="molecule type" value="Genomic_DNA"/>
</dbReference>
<evidence type="ECO:0000313" key="2">
    <source>
        <dbReference type="Proteomes" id="UP000325783"/>
    </source>
</evidence>
<organism evidence="1 2">
    <name type="scientific">Vibrio phage phi50-12</name>
    <dbReference type="NCBI Taxonomy" id="2654972"/>
    <lineage>
        <taxon>Viruses</taxon>
        <taxon>Duplodnaviria</taxon>
        <taxon>Heunggongvirae</taxon>
        <taxon>Uroviricota</taxon>
        <taxon>Caudoviricetes</taxon>
        <taxon>Schitoviridae</taxon>
        <taxon>Penintadodekavirus</taxon>
        <taxon>Penintadodekavirus 5012</taxon>
    </lineage>
</organism>
<accession>A0A5P8PSU2</accession>
<sequence>MKVLATINEEELRIYLLYKHEREWYKPFGKPRLFTQLGMLWIDSMTGLKVPKGCLNIIMEKPND</sequence>